<keyword evidence="3" id="KW-1185">Reference proteome</keyword>
<gene>
    <name evidence="2" type="ORF">NGRA_2744</name>
</gene>
<comment type="caution">
    <text evidence="2">The sequence shown here is derived from an EMBL/GenBank/DDBJ whole genome shotgun (WGS) entry which is preliminary data.</text>
</comment>
<evidence type="ECO:0000256" key="1">
    <source>
        <dbReference type="SAM" id="Phobius"/>
    </source>
</evidence>
<evidence type="ECO:0000313" key="3">
    <source>
        <dbReference type="Proteomes" id="UP000740883"/>
    </source>
</evidence>
<protein>
    <submittedName>
        <fullName evidence="2">Uncharacterized protein</fullName>
    </submittedName>
</protein>
<accession>A0A9P6GYS4</accession>
<organism evidence="2 3">
    <name type="scientific">Nosema granulosis</name>
    <dbReference type="NCBI Taxonomy" id="83296"/>
    <lineage>
        <taxon>Eukaryota</taxon>
        <taxon>Fungi</taxon>
        <taxon>Fungi incertae sedis</taxon>
        <taxon>Microsporidia</taxon>
        <taxon>Nosematidae</taxon>
        <taxon>Nosema</taxon>
    </lineage>
</organism>
<dbReference type="Proteomes" id="UP000740883">
    <property type="component" value="Unassembled WGS sequence"/>
</dbReference>
<proteinExistence type="predicted"/>
<keyword evidence="1" id="KW-1133">Transmembrane helix</keyword>
<reference evidence="2 3" key="1">
    <citation type="journal article" date="2020" name="Genome Biol. Evol.">
        <title>Comparative genomics of strictly vertically transmitted, feminizing microsporidia endosymbionts of amphipod crustaceans.</title>
        <authorList>
            <person name="Cormier A."/>
            <person name="Chebbi M.A."/>
            <person name="Giraud I."/>
            <person name="Wattier R."/>
            <person name="Teixeira M."/>
            <person name="Gilbert C."/>
            <person name="Rigaud T."/>
            <person name="Cordaux R."/>
        </authorList>
    </citation>
    <scope>NUCLEOTIDE SEQUENCE [LARGE SCALE GENOMIC DNA]</scope>
    <source>
        <strain evidence="2 3">Ou3-Ou53</strain>
    </source>
</reference>
<keyword evidence="1" id="KW-0812">Transmembrane</keyword>
<dbReference type="AlphaFoldDB" id="A0A9P6GYS4"/>
<feature type="transmembrane region" description="Helical" evidence="1">
    <location>
        <begin position="86"/>
        <end position="107"/>
    </location>
</feature>
<keyword evidence="1" id="KW-0472">Membrane</keyword>
<evidence type="ECO:0000313" key="2">
    <source>
        <dbReference type="EMBL" id="KAF9761291.1"/>
    </source>
</evidence>
<name>A0A9P6GYS4_9MICR</name>
<dbReference type="EMBL" id="SBJO01000371">
    <property type="protein sequence ID" value="KAF9761291.1"/>
    <property type="molecule type" value="Genomic_DNA"/>
</dbReference>
<sequence length="119" mass="13448">MNLTAIFTYSILFTITMQSVTNEDTLDTTMKVDPAKEESKFKKLLNREDMSPYIVLAVAVTVFCGVLGGVLCVFFNLAGIETLSKNYLIVSLLFNIIFGIFFMLLTMHPCKKTDEMKKK</sequence>
<feature type="transmembrane region" description="Helical" evidence="1">
    <location>
        <begin position="53"/>
        <end position="80"/>
    </location>
</feature>